<dbReference type="GO" id="GO:0048046">
    <property type="term" value="C:apoplast"/>
    <property type="evidence" value="ECO:0007669"/>
    <property type="project" value="UniProtKB-SubCell"/>
</dbReference>
<dbReference type="AlphaFoldDB" id="A0A834Z9H4"/>
<proteinExistence type="inferred from homology"/>
<dbReference type="OMA" id="FYWHDSV"/>
<evidence type="ECO:0000313" key="6">
    <source>
        <dbReference type="Proteomes" id="UP000655225"/>
    </source>
</evidence>
<organism evidence="5 6">
    <name type="scientific">Tetracentron sinense</name>
    <name type="common">Spur-leaf</name>
    <dbReference type="NCBI Taxonomy" id="13715"/>
    <lineage>
        <taxon>Eukaryota</taxon>
        <taxon>Viridiplantae</taxon>
        <taxon>Streptophyta</taxon>
        <taxon>Embryophyta</taxon>
        <taxon>Tracheophyta</taxon>
        <taxon>Spermatophyta</taxon>
        <taxon>Magnoliopsida</taxon>
        <taxon>Trochodendrales</taxon>
        <taxon>Trochodendraceae</taxon>
        <taxon>Tetracentron</taxon>
    </lineage>
</organism>
<dbReference type="Proteomes" id="UP000655225">
    <property type="component" value="Unassembled WGS sequence"/>
</dbReference>
<reference evidence="5 6" key="1">
    <citation type="submission" date="2020-04" db="EMBL/GenBank/DDBJ databases">
        <title>Plant Genome Project.</title>
        <authorList>
            <person name="Zhang R.-G."/>
        </authorList>
    </citation>
    <scope>NUCLEOTIDE SEQUENCE [LARGE SCALE GENOMIC DNA]</scope>
    <source>
        <strain evidence="5">YNK0</strain>
        <tissue evidence="5">Leaf</tissue>
    </source>
</reference>
<name>A0A834Z9H4_TETSI</name>
<keyword evidence="6" id="KW-1185">Reference proteome</keyword>
<evidence type="ECO:0000256" key="4">
    <source>
        <dbReference type="RuleBase" id="RU363099"/>
    </source>
</evidence>
<keyword evidence="3 4" id="KW-0964">Secreted</keyword>
<keyword evidence="4" id="KW-0052">Apoplast</keyword>
<dbReference type="GO" id="GO:0009699">
    <property type="term" value="P:phenylpropanoid biosynthetic process"/>
    <property type="evidence" value="ECO:0007669"/>
    <property type="project" value="UniProtKB-ARBA"/>
</dbReference>
<comment type="subunit">
    <text evidence="2 4">Homodimer.</text>
</comment>
<comment type="function">
    <text evidence="4">Dirigent proteins impart stereoselectivity on the phenoxy radical-coupling reaction, yielding optically active lignans from two molecules of coniferyl alcohol in the biosynthesis of lignans, flavonolignans, and alkaloids and thus plays a central role in plant secondary metabolism.</text>
</comment>
<dbReference type="PANTHER" id="PTHR21495">
    <property type="entry name" value="NUCLEOPORIN-RELATED"/>
    <property type="match status" value="1"/>
</dbReference>
<dbReference type="Gene3D" id="2.40.480.10">
    <property type="entry name" value="Allene oxide cyclase-like"/>
    <property type="match status" value="1"/>
</dbReference>
<comment type="similarity">
    <text evidence="1 4">Belongs to the plant dirigent protein family.</text>
</comment>
<evidence type="ECO:0000256" key="2">
    <source>
        <dbReference type="ARBA" id="ARBA00011738"/>
    </source>
</evidence>
<protein>
    <recommendedName>
        <fullName evidence="4">Dirigent protein</fullName>
    </recommendedName>
</protein>
<sequence length="193" mass="21269">MLISSPRSSLNTLSYSIPFVPHGFEAKSESYAQSLNPEKFGFKREKLTHFNFYFHDIVSGRNPTAVRVAQAPSTNMSATMFGGVVVMDDPLTEGPEPNSKLIGRAQGLYASASQSEIGFLMVINFAFMEGKYNGSTVSVLGRNMVLSEVREMPIIGGSGLFRFARGYVQAKTHTLSFQTGDAIVEYNVYVIHY</sequence>
<dbReference type="EMBL" id="JABCRI010000007">
    <property type="protein sequence ID" value="KAF8403944.1"/>
    <property type="molecule type" value="Genomic_DNA"/>
</dbReference>
<comment type="caution">
    <text evidence="5">The sequence shown here is derived from an EMBL/GenBank/DDBJ whole genome shotgun (WGS) entry which is preliminary data.</text>
</comment>
<dbReference type="OrthoDB" id="1864232at2759"/>
<dbReference type="InterPro" id="IPR004265">
    <property type="entry name" value="Dirigent"/>
</dbReference>
<comment type="subcellular location">
    <subcellularLocation>
        <location evidence="4">Secreted</location>
        <location evidence="4">Extracellular space</location>
        <location evidence="4">Apoplast</location>
    </subcellularLocation>
</comment>
<evidence type="ECO:0000256" key="1">
    <source>
        <dbReference type="ARBA" id="ARBA00010746"/>
    </source>
</evidence>
<evidence type="ECO:0000313" key="5">
    <source>
        <dbReference type="EMBL" id="KAF8403944.1"/>
    </source>
</evidence>
<dbReference type="InterPro" id="IPR044859">
    <property type="entry name" value="Allene_oxi_cyc_Dirigent"/>
</dbReference>
<accession>A0A834Z9H4</accession>
<dbReference type="Pfam" id="PF03018">
    <property type="entry name" value="Dirigent"/>
    <property type="match status" value="1"/>
</dbReference>
<gene>
    <name evidence="5" type="ORF">HHK36_012051</name>
</gene>
<evidence type="ECO:0000256" key="3">
    <source>
        <dbReference type="ARBA" id="ARBA00022525"/>
    </source>
</evidence>